<dbReference type="GO" id="GO:0003677">
    <property type="term" value="F:DNA binding"/>
    <property type="evidence" value="ECO:0007669"/>
    <property type="project" value="UniProtKB-KW"/>
</dbReference>
<dbReference type="PRINTS" id="PR00367">
    <property type="entry name" value="ETHRSPELEMNT"/>
</dbReference>
<dbReference type="Pfam" id="PF00847">
    <property type="entry name" value="AP2"/>
    <property type="match status" value="1"/>
</dbReference>
<dbReference type="Proteomes" id="UP000436088">
    <property type="component" value="Unassembled WGS sequence"/>
</dbReference>
<evidence type="ECO:0000256" key="6">
    <source>
        <dbReference type="ARBA" id="ARBA00024343"/>
    </source>
</evidence>
<comment type="similarity">
    <text evidence="6">Belongs to the AP2/ERF transcription factor family. ERF subfamily.</text>
</comment>
<protein>
    <submittedName>
        <fullName evidence="9">ERF112 protein</fullName>
    </submittedName>
</protein>
<name>A0A6A2Y193_HIBSY</name>
<dbReference type="InterPro" id="IPR036955">
    <property type="entry name" value="AP2/ERF_dom_sf"/>
</dbReference>
<accession>A0A6A2Y193</accession>
<dbReference type="GO" id="GO:0003700">
    <property type="term" value="F:DNA-binding transcription factor activity"/>
    <property type="evidence" value="ECO:0007669"/>
    <property type="project" value="InterPro"/>
</dbReference>
<evidence type="ECO:0000256" key="4">
    <source>
        <dbReference type="ARBA" id="ARBA00023163"/>
    </source>
</evidence>
<dbReference type="SUPFAM" id="SSF54171">
    <property type="entry name" value="DNA-binding domain"/>
    <property type="match status" value="1"/>
</dbReference>
<dbReference type="SMART" id="SM00380">
    <property type="entry name" value="AP2"/>
    <property type="match status" value="1"/>
</dbReference>
<keyword evidence="4" id="KW-0804">Transcription</keyword>
<sequence>MAEEEPITMRGDGACSSFSLLSEARREREMLAMVSALTHVVAGDVSGKELPEDNENQGGFGSSDNSTSSWSFGGKKRGRKEKESGGGGDGDGDGGGGMTVNSTGVRGIDAQTTAQLLPAYEYKSMVKYKEEGRSRYRGVRKRPWGKWAAEIRDPYKAARVWLGTFDTAEAAAMAYDEAALRFRGNKAKLNFPENVKLRSPPSELTTTQFSVSDSPDTLLSIPTAVEPIVHSQSDSLVLNPPVPWGYLDYSRPGSGYLGRQIVSTSVGYNAQSSSSSYPPVLPIQGGGFGYVSMQSSSSYSRHPTTNSK</sequence>
<dbReference type="Gene3D" id="3.30.730.10">
    <property type="entry name" value="AP2/ERF domain"/>
    <property type="match status" value="1"/>
</dbReference>
<dbReference type="FunFam" id="3.30.730.10:FF:000001">
    <property type="entry name" value="Ethylene-responsive transcription factor 2"/>
    <property type="match status" value="1"/>
</dbReference>
<evidence type="ECO:0000313" key="9">
    <source>
        <dbReference type="EMBL" id="KAE8673955.1"/>
    </source>
</evidence>
<dbReference type="GO" id="GO:0009873">
    <property type="term" value="P:ethylene-activated signaling pathway"/>
    <property type="evidence" value="ECO:0007669"/>
    <property type="project" value="InterPro"/>
</dbReference>
<dbReference type="PANTHER" id="PTHR31190">
    <property type="entry name" value="DNA-BINDING DOMAIN"/>
    <property type="match status" value="1"/>
</dbReference>
<evidence type="ECO:0000259" key="8">
    <source>
        <dbReference type="PROSITE" id="PS51032"/>
    </source>
</evidence>
<comment type="caution">
    <text evidence="9">The sequence shown here is derived from an EMBL/GenBank/DDBJ whole genome shotgun (WGS) entry which is preliminary data.</text>
</comment>
<dbReference type="CDD" id="cd00018">
    <property type="entry name" value="AP2"/>
    <property type="match status" value="1"/>
</dbReference>
<dbReference type="GO" id="GO:0005634">
    <property type="term" value="C:nucleus"/>
    <property type="evidence" value="ECO:0007669"/>
    <property type="project" value="UniProtKB-SubCell"/>
</dbReference>
<evidence type="ECO:0000256" key="5">
    <source>
        <dbReference type="ARBA" id="ARBA00023242"/>
    </source>
</evidence>
<evidence type="ECO:0000256" key="7">
    <source>
        <dbReference type="SAM" id="MobiDB-lite"/>
    </source>
</evidence>
<dbReference type="PANTHER" id="PTHR31190:SF445">
    <property type="entry name" value="ETHYLENE-RESPONSIVE TRANSCRIPTION FACTOR RAP2-6"/>
    <property type="match status" value="1"/>
</dbReference>
<keyword evidence="5" id="KW-0539">Nucleus</keyword>
<comment type="subcellular location">
    <subcellularLocation>
        <location evidence="1">Nucleus</location>
    </subcellularLocation>
</comment>
<dbReference type="PROSITE" id="PS51032">
    <property type="entry name" value="AP2_ERF"/>
    <property type="match status" value="1"/>
</dbReference>
<feature type="compositionally biased region" description="Gly residues" evidence="7">
    <location>
        <begin position="85"/>
        <end position="98"/>
    </location>
</feature>
<feature type="compositionally biased region" description="Polar residues" evidence="7">
    <location>
        <begin position="62"/>
        <end position="71"/>
    </location>
</feature>
<keyword evidence="10" id="KW-1185">Reference proteome</keyword>
<dbReference type="InterPro" id="IPR001471">
    <property type="entry name" value="AP2/ERF_dom"/>
</dbReference>
<dbReference type="OrthoDB" id="1925932at2759"/>
<keyword evidence="2" id="KW-0805">Transcription regulation</keyword>
<feature type="domain" description="AP2/ERF" evidence="8">
    <location>
        <begin position="135"/>
        <end position="192"/>
    </location>
</feature>
<dbReference type="InterPro" id="IPR044808">
    <property type="entry name" value="ERF_plant"/>
</dbReference>
<dbReference type="EMBL" id="VEPZ02001421">
    <property type="protein sequence ID" value="KAE8673955.1"/>
    <property type="molecule type" value="Genomic_DNA"/>
</dbReference>
<dbReference type="InterPro" id="IPR016177">
    <property type="entry name" value="DNA-bd_dom_sf"/>
</dbReference>
<keyword evidence="3" id="KW-0238">DNA-binding</keyword>
<evidence type="ECO:0000313" key="10">
    <source>
        <dbReference type="Proteomes" id="UP000436088"/>
    </source>
</evidence>
<evidence type="ECO:0000256" key="3">
    <source>
        <dbReference type="ARBA" id="ARBA00023125"/>
    </source>
</evidence>
<proteinExistence type="inferred from homology"/>
<feature type="region of interest" description="Disordered" evidence="7">
    <location>
        <begin position="44"/>
        <end position="106"/>
    </location>
</feature>
<organism evidence="9 10">
    <name type="scientific">Hibiscus syriacus</name>
    <name type="common">Rose of Sharon</name>
    <dbReference type="NCBI Taxonomy" id="106335"/>
    <lineage>
        <taxon>Eukaryota</taxon>
        <taxon>Viridiplantae</taxon>
        <taxon>Streptophyta</taxon>
        <taxon>Embryophyta</taxon>
        <taxon>Tracheophyta</taxon>
        <taxon>Spermatophyta</taxon>
        <taxon>Magnoliopsida</taxon>
        <taxon>eudicotyledons</taxon>
        <taxon>Gunneridae</taxon>
        <taxon>Pentapetalae</taxon>
        <taxon>rosids</taxon>
        <taxon>malvids</taxon>
        <taxon>Malvales</taxon>
        <taxon>Malvaceae</taxon>
        <taxon>Malvoideae</taxon>
        <taxon>Hibiscus</taxon>
    </lineage>
</organism>
<dbReference type="AlphaFoldDB" id="A0A6A2Y193"/>
<evidence type="ECO:0000256" key="1">
    <source>
        <dbReference type="ARBA" id="ARBA00004123"/>
    </source>
</evidence>
<reference evidence="9" key="1">
    <citation type="submission" date="2019-09" db="EMBL/GenBank/DDBJ databases">
        <title>Draft genome information of white flower Hibiscus syriacus.</title>
        <authorList>
            <person name="Kim Y.-M."/>
        </authorList>
    </citation>
    <scope>NUCLEOTIDE SEQUENCE [LARGE SCALE GENOMIC DNA]</scope>
    <source>
        <strain evidence="9">YM2019G1</strain>
    </source>
</reference>
<gene>
    <name evidence="9" type="ORF">F3Y22_tig00111769pilonHSYRG00174</name>
</gene>
<evidence type="ECO:0000256" key="2">
    <source>
        <dbReference type="ARBA" id="ARBA00023015"/>
    </source>
</evidence>